<protein>
    <recommendedName>
        <fullName evidence="4">DUF3077 domain-containing protein</fullName>
    </recommendedName>
</protein>
<keyword evidence="3" id="KW-1185">Reference proteome</keyword>
<reference evidence="2" key="1">
    <citation type="submission" date="2022-11" db="EMBL/GenBank/DDBJ databases">
        <title>Pseudomonas triclosanedens sp. nov., a triclosan degrader isolated from activated sludge.</title>
        <authorList>
            <person name="Yin Y."/>
            <person name="Lu Z."/>
        </authorList>
    </citation>
    <scope>NUCLEOTIDE SEQUENCE</scope>
    <source>
        <strain evidence="2">ZM23</strain>
    </source>
</reference>
<proteinExistence type="predicted"/>
<accession>A0ABY7A047</accession>
<name>A0ABY7A047_9PSED</name>
<evidence type="ECO:0000313" key="3">
    <source>
        <dbReference type="Proteomes" id="UP001163624"/>
    </source>
</evidence>
<dbReference type="RefSeq" id="WP_254469643.1">
    <property type="nucleotide sequence ID" value="NZ_CP113432.1"/>
</dbReference>
<dbReference type="Proteomes" id="UP001163624">
    <property type="component" value="Chromosome"/>
</dbReference>
<dbReference type="EMBL" id="CP113432">
    <property type="protein sequence ID" value="WAI49630.1"/>
    <property type="molecule type" value="Genomic_DNA"/>
</dbReference>
<feature type="region of interest" description="Disordered" evidence="1">
    <location>
        <begin position="1"/>
        <end position="31"/>
    </location>
</feature>
<evidence type="ECO:0000256" key="1">
    <source>
        <dbReference type="SAM" id="MobiDB-lite"/>
    </source>
</evidence>
<evidence type="ECO:0000313" key="2">
    <source>
        <dbReference type="EMBL" id="WAI49630.1"/>
    </source>
</evidence>
<evidence type="ECO:0008006" key="4">
    <source>
        <dbReference type="Google" id="ProtNLM"/>
    </source>
</evidence>
<gene>
    <name evidence="2" type="ORF">OU419_28565</name>
</gene>
<sequence>MANTDHTSPSSPAERREGGTFIPLGPASQHSKLPRDATLYLNPNAPANALYDAAEYRLKSLIDLLTTLELAELTALPNHNLLQLSRSLLLLASDAQSLYQANQQQRARGQ</sequence>
<organism evidence="2 3">
    <name type="scientific">Pseudomonas triclosanedens</name>
    <dbReference type="NCBI Taxonomy" id="2961893"/>
    <lineage>
        <taxon>Bacteria</taxon>
        <taxon>Pseudomonadati</taxon>
        <taxon>Pseudomonadota</taxon>
        <taxon>Gammaproteobacteria</taxon>
        <taxon>Pseudomonadales</taxon>
        <taxon>Pseudomonadaceae</taxon>
        <taxon>Pseudomonas</taxon>
    </lineage>
</organism>
<feature type="compositionally biased region" description="Polar residues" evidence="1">
    <location>
        <begin position="1"/>
        <end position="11"/>
    </location>
</feature>